<evidence type="ECO:0000256" key="3">
    <source>
        <dbReference type="ARBA" id="ARBA00007520"/>
    </source>
</evidence>
<comment type="similarity">
    <text evidence="3">Belongs to the major facilitator superfamily. TCR/Tet family.</text>
</comment>
<evidence type="ECO:0000256" key="5">
    <source>
        <dbReference type="ARBA" id="ARBA00022692"/>
    </source>
</evidence>
<dbReference type="SUPFAM" id="SSF103473">
    <property type="entry name" value="MFS general substrate transporter"/>
    <property type="match status" value="1"/>
</dbReference>
<feature type="transmembrane region" description="Helical" evidence="8">
    <location>
        <begin position="84"/>
        <end position="110"/>
    </location>
</feature>
<reference evidence="10 11" key="1">
    <citation type="submission" date="2021-12" db="EMBL/GenBank/DDBJ databases">
        <title>Discovery of the Pendulisporaceae a myxobacterial family with distinct sporulation behavior and unique specialized metabolism.</title>
        <authorList>
            <person name="Garcia R."/>
            <person name="Popoff A."/>
            <person name="Bader C.D."/>
            <person name="Loehr J."/>
            <person name="Walesch S."/>
            <person name="Walt C."/>
            <person name="Boldt J."/>
            <person name="Bunk B."/>
            <person name="Haeckl F.J.F.P.J."/>
            <person name="Gunesch A.P."/>
            <person name="Birkelbach J."/>
            <person name="Nuebel U."/>
            <person name="Pietschmann T."/>
            <person name="Bach T."/>
            <person name="Mueller R."/>
        </authorList>
    </citation>
    <scope>NUCLEOTIDE SEQUENCE [LARGE SCALE GENOMIC DNA]</scope>
    <source>
        <strain evidence="10 11">MSr11954</strain>
    </source>
</reference>
<sequence length="418" mass="43019">MTTTTPSRGSGRATFLFLQATAFLNAAGVGLVIPVLPFLAERHVGDPAKLASAVGWLAASYSLGAFLAAPALGALSDRVGRRPVLLLSLAGSAAGYLLSGLAGALSILFLGRLIDGLTAGNMGALFAYVGDTAPAEERTARFGKLGAVSGAGLIVGPALGGLAVKLGGVRAPFFFAAALVTFNVLWGLVFLPESLSPENRAHGVSWAKLNPFSQLLGLFEFKYLSRLLLAGVFCTAALVCLPTTFPLLAKDRLGWGADRVSFVVILVGATDILVQGFLLAHLERLFGGARLLLIGLGLTFFGFVSMALVAIYPSVPLFLAAIVGFAGGEGMFTSSFNARLSEAAGPSAQGRVQGGNHALSELTTAIVPILVTQLYARSGPGAPYWASAAVTAGACLLLPRVARPPAAVATAQEERIRP</sequence>
<keyword evidence="4" id="KW-0813">Transport</keyword>
<evidence type="ECO:0000256" key="8">
    <source>
        <dbReference type="SAM" id="Phobius"/>
    </source>
</evidence>
<evidence type="ECO:0000256" key="7">
    <source>
        <dbReference type="ARBA" id="ARBA00023136"/>
    </source>
</evidence>
<dbReference type="PROSITE" id="PS50850">
    <property type="entry name" value="MFS"/>
    <property type="match status" value="1"/>
</dbReference>
<evidence type="ECO:0000256" key="2">
    <source>
        <dbReference type="ARBA" id="ARBA00004141"/>
    </source>
</evidence>
<dbReference type="Pfam" id="PF07690">
    <property type="entry name" value="MFS_1"/>
    <property type="match status" value="1"/>
</dbReference>
<feature type="transmembrane region" description="Helical" evidence="8">
    <location>
        <begin position="291"/>
        <end position="312"/>
    </location>
</feature>
<evidence type="ECO:0000313" key="10">
    <source>
        <dbReference type="EMBL" id="WXB14241.1"/>
    </source>
</evidence>
<dbReference type="Gene3D" id="1.20.1250.20">
    <property type="entry name" value="MFS general substrate transporter like domains"/>
    <property type="match status" value="1"/>
</dbReference>
<dbReference type="Proteomes" id="UP001370348">
    <property type="component" value="Chromosome"/>
</dbReference>
<accession>A0ABZ2LTK2</accession>
<feature type="transmembrane region" description="Helical" evidence="8">
    <location>
        <begin position="12"/>
        <end position="33"/>
    </location>
</feature>
<proteinExistence type="inferred from homology"/>
<dbReference type="InterPro" id="IPR005829">
    <property type="entry name" value="Sugar_transporter_CS"/>
</dbReference>
<feature type="transmembrane region" description="Helical" evidence="8">
    <location>
        <begin position="116"/>
        <end position="133"/>
    </location>
</feature>
<feature type="transmembrane region" description="Helical" evidence="8">
    <location>
        <begin position="173"/>
        <end position="191"/>
    </location>
</feature>
<feature type="transmembrane region" description="Helical" evidence="8">
    <location>
        <begin position="145"/>
        <end position="167"/>
    </location>
</feature>
<dbReference type="PANTHER" id="PTHR23504">
    <property type="entry name" value="MAJOR FACILITATOR SUPERFAMILY DOMAIN-CONTAINING PROTEIN 10"/>
    <property type="match status" value="1"/>
</dbReference>
<keyword evidence="6 8" id="KW-1133">Transmembrane helix</keyword>
<feature type="domain" description="Major facilitator superfamily (MFS) profile" evidence="9">
    <location>
        <begin position="14"/>
        <end position="406"/>
    </location>
</feature>
<protein>
    <submittedName>
        <fullName evidence="10">MFS transporter</fullName>
    </submittedName>
</protein>
<feature type="transmembrane region" description="Helical" evidence="8">
    <location>
        <begin position="260"/>
        <end position="279"/>
    </location>
</feature>
<dbReference type="RefSeq" id="WP_394823861.1">
    <property type="nucleotide sequence ID" value="NZ_CP089984.1"/>
</dbReference>
<comment type="subcellular location">
    <subcellularLocation>
        <location evidence="2">Membrane</location>
        <topology evidence="2">Multi-pass membrane protein</topology>
    </subcellularLocation>
</comment>
<feature type="transmembrane region" description="Helical" evidence="8">
    <location>
        <begin position="227"/>
        <end position="248"/>
    </location>
</feature>
<gene>
    <name evidence="10" type="ORF">LZC94_41255</name>
</gene>
<evidence type="ECO:0000256" key="4">
    <source>
        <dbReference type="ARBA" id="ARBA00022448"/>
    </source>
</evidence>
<evidence type="ECO:0000256" key="6">
    <source>
        <dbReference type="ARBA" id="ARBA00022989"/>
    </source>
</evidence>
<dbReference type="InterPro" id="IPR011701">
    <property type="entry name" value="MFS"/>
</dbReference>
<feature type="transmembrane region" description="Helical" evidence="8">
    <location>
        <begin position="53"/>
        <end position="72"/>
    </location>
</feature>
<dbReference type="InterPro" id="IPR001958">
    <property type="entry name" value="Tet-R_TetA/multi-R_MdtG-like"/>
</dbReference>
<evidence type="ECO:0000256" key="1">
    <source>
        <dbReference type="ARBA" id="ARBA00003279"/>
    </source>
</evidence>
<feature type="transmembrane region" description="Helical" evidence="8">
    <location>
        <begin position="318"/>
        <end position="338"/>
    </location>
</feature>
<organism evidence="10 11">
    <name type="scientific">Pendulispora albinea</name>
    <dbReference type="NCBI Taxonomy" id="2741071"/>
    <lineage>
        <taxon>Bacteria</taxon>
        <taxon>Pseudomonadati</taxon>
        <taxon>Myxococcota</taxon>
        <taxon>Myxococcia</taxon>
        <taxon>Myxococcales</taxon>
        <taxon>Sorangiineae</taxon>
        <taxon>Pendulisporaceae</taxon>
        <taxon>Pendulispora</taxon>
    </lineage>
</organism>
<name>A0ABZ2LTK2_9BACT</name>
<keyword evidence="5 8" id="KW-0812">Transmembrane</keyword>
<evidence type="ECO:0000313" key="11">
    <source>
        <dbReference type="Proteomes" id="UP001370348"/>
    </source>
</evidence>
<keyword evidence="7 8" id="KW-0472">Membrane</keyword>
<comment type="function">
    <text evidence="1">Resistance to tetracycline by an active tetracycline efflux. This is an energy-dependent process that decreases the accumulation of the antibiotic in whole cells. This protein functions as a metal-tetracycline/H(+) antiporter.</text>
</comment>
<evidence type="ECO:0000259" key="9">
    <source>
        <dbReference type="PROSITE" id="PS50850"/>
    </source>
</evidence>
<dbReference type="InterPro" id="IPR020846">
    <property type="entry name" value="MFS_dom"/>
</dbReference>
<keyword evidence="11" id="KW-1185">Reference proteome</keyword>
<dbReference type="EMBL" id="CP089984">
    <property type="protein sequence ID" value="WXB14241.1"/>
    <property type="molecule type" value="Genomic_DNA"/>
</dbReference>
<dbReference type="InterPro" id="IPR036259">
    <property type="entry name" value="MFS_trans_sf"/>
</dbReference>
<dbReference type="PRINTS" id="PR01035">
    <property type="entry name" value="TCRTETA"/>
</dbReference>
<dbReference type="PROSITE" id="PS00216">
    <property type="entry name" value="SUGAR_TRANSPORT_1"/>
    <property type="match status" value="1"/>
</dbReference>
<dbReference type="PANTHER" id="PTHR23504:SF15">
    <property type="entry name" value="MAJOR FACILITATOR SUPERFAMILY (MFS) PROFILE DOMAIN-CONTAINING PROTEIN"/>
    <property type="match status" value="1"/>
</dbReference>